<evidence type="ECO:0000256" key="1">
    <source>
        <dbReference type="SAM" id="MobiDB-lite"/>
    </source>
</evidence>
<keyword evidence="2" id="KW-0472">Membrane</keyword>
<evidence type="ECO:0000313" key="6">
    <source>
        <dbReference type="Proteomes" id="UP000004394"/>
    </source>
</evidence>
<proteinExistence type="predicted"/>
<feature type="transmembrane region" description="Helical" evidence="2">
    <location>
        <begin position="121"/>
        <end position="149"/>
    </location>
</feature>
<gene>
    <name evidence="5" type="ORF">HMPREF0658_0908</name>
</gene>
<dbReference type="eggNOG" id="ENOG5033CAQ">
    <property type="taxonomic scope" value="Bacteria"/>
</dbReference>
<keyword evidence="2" id="KW-1133">Transmembrane helix</keyword>
<feature type="region of interest" description="Disordered" evidence="1">
    <location>
        <begin position="44"/>
        <end position="103"/>
    </location>
</feature>
<dbReference type="InterPro" id="IPR046216">
    <property type="entry name" value="DUF6249"/>
</dbReference>
<name>E0NRV7_9BACT</name>
<feature type="transmembrane region" description="Helical" evidence="2">
    <location>
        <begin position="188"/>
        <end position="205"/>
    </location>
</feature>
<feature type="compositionally biased region" description="Polar residues" evidence="1">
    <location>
        <begin position="64"/>
        <end position="76"/>
    </location>
</feature>
<organism evidence="5 6">
    <name type="scientific">Hoylesella marshii DSM 16973 = JCM 13450</name>
    <dbReference type="NCBI Taxonomy" id="862515"/>
    <lineage>
        <taxon>Bacteria</taxon>
        <taxon>Pseudomonadati</taxon>
        <taxon>Bacteroidota</taxon>
        <taxon>Bacteroidia</taxon>
        <taxon>Bacteroidales</taxon>
        <taxon>Prevotellaceae</taxon>
        <taxon>Hoylesella</taxon>
    </lineage>
</organism>
<keyword evidence="6" id="KW-1185">Reference proteome</keyword>
<feature type="chain" id="PRO_5003138161" description="DUF6249 domain-containing protein" evidence="3">
    <location>
        <begin position="43"/>
        <end position="247"/>
    </location>
</feature>
<feature type="signal peptide" evidence="3">
    <location>
        <begin position="1"/>
        <end position="42"/>
    </location>
</feature>
<dbReference type="EMBL" id="AEEI01000028">
    <property type="protein sequence ID" value="EFM02141.1"/>
    <property type="molecule type" value="Genomic_DNA"/>
</dbReference>
<feature type="domain" description="DUF6249" evidence="4">
    <location>
        <begin position="127"/>
        <end position="231"/>
    </location>
</feature>
<dbReference type="HOGENOM" id="CLU_093833_0_0_10"/>
<dbReference type="Pfam" id="PF19762">
    <property type="entry name" value="DUF6249"/>
    <property type="match status" value="1"/>
</dbReference>
<reference evidence="5" key="1">
    <citation type="submission" date="2010-07" db="EMBL/GenBank/DDBJ databases">
        <authorList>
            <person name="Muzny D."/>
            <person name="Qin X."/>
            <person name="Deng J."/>
            <person name="Jiang H."/>
            <person name="Liu Y."/>
            <person name="Qu J."/>
            <person name="Song X.-Z."/>
            <person name="Zhang L."/>
            <person name="Thornton R."/>
            <person name="Coyle M."/>
            <person name="Francisco L."/>
            <person name="Jackson L."/>
            <person name="Javaid M."/>
            <person name="Korchina V."/>
            <person name="Kovar C."/>
            <person name="Mata R."/>
            <person name="Mathew T."/>
            <person name="Ngo R."/>
            <person name="Nguyen L."/>
            <person name="Nguyen N."/>
            <person name="Okwuonu G."/>
            <person name="Ongeri F."/>
            <person name="Pham C."/>
            <person name="Simmons D."/>
            <person name="Wilczek-Boney K."/>
            <person name="Hale W."/>
            <person name="Jakkamsetti A."/>
            <person name="Pham P."/>
            <person name="Ruth R."/>
            <person name="San Lucas F."/>
            <person name="Warren J."/>
            <person name="Zhang J."/>
            <person name="Zhao Z."/>
            <person name="Zhou C."/>
            <person name="Zhu D."/>
            <person name="Lee S."/>
            <person name="Bess C."/>
            <person name="Blankenburg K."/>
            <person name="Forbes L."/>
            <person name="Fu Q."/>
            <person name="Gubbala S."/>
            <person name="Hirani K."/>
            <person name="Jayaseelan J.C."/>
            <person name="Lara F."/>
            <person name="Munidasa M."/>
            <person name="Palculict T."/>
            <person name="Patil S."/>
            <person name="Pu L.-L."/>
            <person name="Saada N."/>
            <person name="Tang L."/>
            <person name="Weissenberger G."/>
            <person name="Zhu Y."/>
            <person name="Hemphill L."/>
            <person name="Shang Y."/>
            <person name="Youmans B."/>
            <person name="Ayvaz T."/>
            <person name="Ross M."/>
            <person name="Santibanez J."/>
            <person name="Aqrawi P."/>
            <person name="Gross S."/>
            <person name="Joshi V."/>
            <person name="Fowler G."/>
            <person name="Nazareth L."/>
            <person name="Reid J."/>
            <person name="Worley K."/>
            <person name="Petrosino J."/>
            <person name="Highlander S."/>
            <person name="Gibbs R."/>
        </authorList>
    </citation>
    <scope>NUCLEOTIDE SEQUENCE [LARGE SCALE GENOMIC DNA]</scope>
    <source>
        <strain evidence="5">DSM 16973</strain>
    </source>
</reference>
<evidence type="ECO:0000256" key="3">
    <source>
        <dbReference type="SAM" id="SignalP"/>
    </source>
</evidence>
<keyword evidence="3" id="KW-0732">Signal</keyword>
<protein>
    <recommendedName>
        <fullName evidence="4">DUF6249 domain-containing protein</fullName>
    </recommendedName>
</protein>
<dbReference type="AlphaFoldDB" id="E0NRV7"/>
<accession>E0NRV7</accession>
<evidence type="ECO:0000259" key="4">
    <source>
        <dbReference type="Pfam" id="PF19762"/>
    </source>
</evidence>
<evidence type="ECO:0000256" key="2">
    <source>
        <dbReference type="SAM" id="Phobius"/>
    </source>
</evidence>
<dbReference type="Proteomes" id="UP000004394">
    <property type="component" value="Unassembled WGS sequence"/>
</dbReference>
<dbReference type="BioCyc" id="PMAR862515-HMP:GMOO-923-MONOMER"/>
<feature type="transmembrane region" description="Helical" evidence="2">
    <location>
        <begin position="211"/>
        <end position="228"/>
    </location>
</feature>
<sequence length="247" mass="27578">MQLITCLLRLINRKNKHKQMIMKKYLFTLLALFALTTTAVQATPKHRHDPAKVGTVGKKGADPSTINAYSDTTSRGANASEDDDSDDYASNYNPPDFDDDSTPSWSSMWKEKMASDKYNPFAAPLFIIFLILASLAPFILIGFIAYWMIKGRNQKYKLAEKAIESGQTLPQEFLHTDRQTDEYLWKRGIKNGALGVGLAIMFLCLGAEELAGIGGLIFFYGVGQALIARTSARKWNRHDDTSTPDNL</sequence>
<dbReference type="STRING" id="862515.HMPREF0658_0908"/>
<evidence type="ECO:0000313" key="5">
    <source>
        <dbReference type="EMBL" id="EFM02141.1"/>
    </source>
</evidence>
<comment type="caution">
    <text evidence="5">The sequence shown here is derived from an EMBL/GenBank/DDBJ whole genome shotgun (WGS) entry which is preliminary data.</text>
</comment>
<keyword evidence="2" id="KW-0812">Transmembrane</keyword>